<evidence type="ECO:0000256" key="1">
    <source>
        <dbReference type="SAM" id="MobiDB-lite"/>
    </source>
</evidence>
<feature type="compositionally biased region" description="Basic and acidic residues" evidence="1">
    <location>
        <begin position="24"/>
        <end position="46"/>
    </location>
</feature>
<proteinExistence type="predicted"/>
<evidence type="ECO:0000313" key="3">
    <source>
        <dbReference type="Proteomes" id="UP000015530"/>
    </source>
</evidence>
<dbReference type="HOGENOM" id="CLU_2941576_0_0_1"/>
<comment type="caution">
    <text evidence="2">The sequence shown here is derived from an EMBL/GenBank/DDBJ whole genome shotgun (WGS) entry which is preliminary data.</text>
</comment>
<feature type="region of interest" description="Disordered" evidence="1">
    <location>
        <begin position="24"/>
        <end position="60"/>
    </location>
</feature>
<organism evidence="2 3">
    <name type="scientific">Colletotrichum gloeosporioides (strain Cg-14)</name>
    <name type="common">Anthracnose fungus</name>
    <name type="synonym">Glomerella cingulata</name>
    <dbReference type="NCBI Taxonomy" id="1237896"/>
    <lineage>
        <taxon>Eukaryota</taxon>
        <taxon>Fungi</taxon>
        <taxon>Dikarya</taxon>
        <taxon>Ascomycota</taxon>
        <taxon>Pezizomycotina</taxon>
        <taxon>Sordariomycetes</taxon>
        <taxon>Hypocreomycetidae</taxon>
        <taxon>Glomerellales</taxon>
        <taxon>Glomerellaceae</taxon>
        <taxon>Colletotrichum</taxon>
        <taxon>Colletotrichum gloeosporioides species complex</taxon>
    </lineage>
</organism>
<protein>
    <submittedName>
        <fullName evidence="2">Uncharacterized protein</fullName>
    </submittedName>
</protein>
<sequence length="60" mass="6862">MALLMKTQPNLRALRYIVNQIKDEYKSLSETERPRSGEKDEQKARTPDPSGGEARLMKGK</sequence>
<gene>
    <name evidence="2" type="ORF">CGLO_03365</name>
</gene>
<dbReference type="OrthoDB" id="10615023at2759"/>
<dbReference type="Proteomes" id="UP000015530">
    <property type="component" value="Unassembled WGS sequence"/>
</dbReference>
<dbReference type="EMBL" id="AMYD01000697">
    <property type="protein sequence ID" value="EQB56612.1"/>
    <property type="molecule type" value="Genomic_DNA"/>
</dbReference>
<accession>T0KLV7</accession>
<name>T0KLV7_COLGC</name>
<reference evidence="3" key="1">
    <citation type="journal article" date="2013" name="Mol. Plant Microbe Interact.">
        <title>Global aspects of pacC regulation of pathogenicity genes in Colletotrichum gloeosporioides as revealed by transcriptome analysis.</title>
        <authorList>
            <person name="Alkan N."/>
            <person name="Meng X."/>
            <person name="Friedlander G."/>
            <person name="Reuveni E."/>
            <person name="Sukno S."/>
            <person name="Sherman A."/>
            <person name="Thon M."/>
            <person name="Fluhr R."/>
            <person name="Prusky D."/>
        </authorList>
    </citation>
    <scope>NUCLEOTIDE SEQUENCE [LARGE SCALE GENOMIC DNA]</scope>
    <source>
        <strain evidence="3">Cg-14</strain>
    </source>
</reference>
<dbReference type="AlphaFoldDB" id="T0KLV7"/>
<evidence type="ECO:0000313" key="2">
    <source>
        <dbReference type="EMBL" id="EQB56612.1"/>
    </source>
</evidence>